<protein>
    <submittedName>
        <fullName evidence="3">Response regulator receiver domain-containing protein</fullName>
    </submittedName>
</protein>
<feature type="modified residue" description="4-aspartylphosphate" evidence="1">
    <location>
        <position position="53"/>
    </location>
</feature>
<evidence type="ECO:0000256" key="1">
    <source>
        <dbReference type="PROSITE-ProRule" id="PRU00169"/>
    </source>
</evidence>
<sequence length="122" mass="13458">MSDHRTVVVLAVNPRNRELLAAALDDGYTVERFSDLSCVERRLDDGIGLAVVDVDGFDRSVLSVVESFHTRGTPVVVLSRRVSSVLRRRAMDAGALVVLEKPVSRAELTHRVQMLLPANPRP</sequence>
<dbReference type="AlphaFoldDB" id="A0A1H8PVY2"/>
<reference evidence="4" key="1">
    <citation type="submission" date="2016-10" db="EMBL/GenBank/DDBJ databases">
        <authorList>
            <person name="Varghese N."/>
            <person name="Submissions S."/>
        </authorList>
    </citation>
    <scope>NUCLEOTIDE SEQUENCE [LARGE SCALE GENOMIC DNA]</scope>
    <source>
        <strain evidence="4">CGMCC 1.10121</strain>
    </source>
</reference>
<keyword evidence="4" id="KW-1185">Reference proteome</keyword>
<name>A0A1H8PVY2_9EURY</name>
<dbReference type="InterPro" id="IPR011006">
    <property type="entry name" value="CheY-like_superfamily"/>
</dbReference>
<accession>A0A1H8PVY2</accession>
<organism evidence="3 4">
    <name type="scientific">Halogranum amylolyticum</name>
    <dbReference type="NCBI Taxonomy" id="660520"/>
    <lineage>
        <taxon>Archaea</taxon>
        <taxon>Methanobacteriati</taxon>
        <taxon>Methanobacteriota</taxon>
        <taxon>Stenosarchaea group</taxon>
        <taxon>Halobacteria</taxon>
        <taxon>Halobacteriales</taxon>
        <taxon>Haloferacaceae</taxon>
    </lineage>
</organism>
<dbReference type="EMBL" id="FODV01000002">
    <property type="protein sequence ID" value="SEO45908.1"/>
    <property type="molecule type" value="Genomic_DNA"/>
</dbReference>
<dbReference type="SMART" id="SM00448">
    <property type="entry name" value="REC"/>
    <property type="match status" value="1"/>
</dbReference>
<gene>
    <name evidence="3" type="ORF">SAMN04487948_102513</name>
</gene>
<dbReference type="Gene3D" id="3.40.50.2300">
    <property type="match status" value="1"/>
</dbReference>
<evidence type="ECO:0000259" key="2">
    <source>
        <dbReference type="PROSITE" id="PS50110"/>
    </source>
</evidence>
<keyword evidence="1" id="KW-0597">Phosphoprotein</keyword>
<dbReference type="SUPFAM" id="SSF52172">
    <property type="entry name" value="CheY-like"/>
    <property type="match status" value="1"/>
</dbReference>
<proteinExistence type="predicted"/>
<feature type="domain" description="Response regulatory" evidence="2">
    <location>
        <begin position="6"/>
        <end position="116"/>
    </location>
</feature>
<dbReference type="RefSeq" id="WP_170864718.1">
    <property type="nucleotide sequence ID" value="NZ_FODV01000002.1"/>
</dbReference>
<dbReference type="OrthoDB" id="383680at2157"/>
<dbReference type="InterPro" id="IPR001789">
    <property type="entry name" value="Sig_transdc_resp-reg_receiver"/>
</dbReference>
<dbReference type="Proteomes" id="UP000199126">
    <property type="component" value="Unassembled WGS sequence"/>
</dbReference>
<dbReference type="GO" id="GO:0000160">
    <property type="term" value="P:phosphorelay signal transduction system"/>
    <property type="evidence" value="ECO:0007669"/>
    <property type="project" value="InterPro"/>
</dbReference>
<dbReference type="PROSITE" id="PS50110">
    <property type="entry name" value="RESPONSE_REGULATORY"/>
    <property type="match status" value="1"/>
</dbReference>
<evidence type="ECO:0000313" key="4">
    <source>
        <dbReference type="Proteomes" id="UP000199126"/>
    </source>
</evidence>
<evidence type="ECO:0000313" key="3">
    <source>
        <dbReference type="EMBL" id="SEO45908.1"/>
    </source>
</evidence>